<feature type="transmembrane region" description="Helical" evidence="5">
    <location>
        <begin position="336"/>
        <end position="355"/>
    </location>
</feature>
<protein>
    <submittedName>
        <fullName evidence="7">MFS permease</fullName>
    </submittedName>
</protein>
<reference evidence="7 8" key="1">
    <citation type="journal article" date="2014" name="Int. J. Syst. Evol. Microbiol.">
        <title>Celeribacter indicus sp. nov., a polycyclic aromatic hydrocarbon-degrading bacterium from deep-sea sediment and reclassification of Huaishuia halophila as Celeribacter halophilus comb. nov.</title>
        <authorList>
            <person name="Lai Q."/>
            <person name="Cao J."/>
            <person name="Yuan J."/>
            <person name="Li F."/>
            <person name="Shao Z."/>
        </authorList>
    </citation>
    <scope>NUCLEOTIDE SEQUENCE [LARGE SCALE GENOMIC DNA]</scope>
    <source>
        <strain evidence="7">P73</strain>
        <plasmid evidence="8">Plasmid pP73A</plasmid>
    </source>
</reference>
<dbReference type="KEGG" id="cid:P73_4406"/>
<dbReference type="PANTHER" id="PTHR23501">
    <property type="entry name" value="MAJOR FACILITATOR SUPERFAMILY"/>
    <property type="match status" value="1"/>
</dbReference>
<dbReference type="InterPro" id="IPR020846">
    <property type="entry name" value="MFS_dom"/>
</dbReference>
<evidence type="ECO:0000256" key="2">
    <source>
        <dbReference type="ARBA" id="ARBA00022692"/>
    </source>
</evidence>
<evidence type="ECO:0000313" key="8">
    <source>
        <dbReference type="Proteomes" id="UP000031521"/>
    </source>
</evidence>
<dbReference type="HOGENOM" id="CLU_000960_22_3_5"/>
<dbReference type="RefSeq" id="WP_043872117.1">
    <property type="nucleotide sequence ID" value="NZ_CP004394.1"/>
</dbReference>
<dbReference type="Gene3D" id="1.20.1720.10">
    <property type="entry name" value="Multidrug resistance protein D"/>
    <property type="match status" value="1"/>
</dbReference>
<evidence type="ECO:0000313" key="7">
    <source>
        <dbReference type="EMBL" id="AJE49121.1"/>
    </source>
</evidence>
<feature type="transmembrane region" description="Helical" evidence="5">
    <location>
        <begin position="82"/>
        <end position="101"/>
    </location>
</feature>
<dbReference type="PRINTS" id="PR01036">
    <property type="entry name" value="TCRTETB"/>
</dbReference>
<dbReference type="InterPro" id="IPR036259">
    <property type="entry name" value="MFS_trans_sf"/>
</dbReference>
<gene>
    <name evidence="7" type="ORF">P73_4406</name>
</gene>
<name>A0A0B5E7U6_9RHOB</name>
<accession>A0A0B5E7U6</accession>
<dbReference type="PANTHER" id="PTHR23501:SF197">
    <property type="entry name" value="COMD"/>
    <property type="match status" value="1"/>
</dbReference>
<dbReference type="OrthoDB" id="9812221at2"/>
<comment type="subcellular location">
    <subcellularLocation>
        <location evidence="1">Membrane</location>
        <topology evidence="1">Multi-pass membrane protein</topology>
    </subcellularLocation>
</comment>
<dbReference type="EMBL" id="CP004394">
    <property type="protein sequence ID" value="AJE49121.1"/>
    <property type="molecule type" value="Genomic_DNA"/>
</dbReference>
<dbReference type="Pfam" id="PF07690">
    <property type="entry name" value="MFS_1"/>
    <property type="match status" value="1"/>
</dbReference>
<feature type="domain" description="Major facilitator superfamily (MFS) profile" evidence="6">
    <location>
        <begin position="17"/>
        <end position="489"/>
    </location>
</feature>
<dbReference type="AlphaFoldDB" id="A0A0B5E7U6"/>
<evidence type="ECO:0000256" key="3">
    <source>
        <dbReference type="ARBA" id="ARBA00022989"/>
    </source>
</evidence>
<dbReference type="InterPro" id="IPR011701">
    <property type="entry name" value="MFS"/>
</dbReference>
<keyword evidence="4 5" id="KW-0472">Membrane</keyword>
<feature type="transmembrane region" description="Helical" evidence="5">
    <location>
        <begin position="272"/>
        <end position="294"/>
    </location>
</feature>
<sequence length="489" mass="51076">MTGPAAPPPVTARQRKVFAILMLTQLIATLDNQIVATALPTIVGDLGQAEHFSWLVSAYVLAQCAVMPVSGKLGDLIGRKRVMIASLCLFSIGAVGCSASWSMSSLILARLVQGLGTGGILVTVFGMNADLFPPAQRARYQSYLSFVFVFGSFVGPTFGGALTDLVGWRVIFLPTLPLALLAIAGFAVLVPRIVTGRQPVIDYAGALAIAMTVTILVIWTDSLRLFGSFLAPESLFLGIAAGLGLLLSAIIERGAAEPVLPPELLAKWNFDFLSVATFCSGAVTIGLVTYHAYFLQMAHGLTPAQSGLFFIALTCGVSCGALLAGQLMSRDWHFTFPLRLSLIWGVLTLGVFSLLPGGTPIWQLVAVFVAQGFANGLAMNALVFGAQVTAGEGDIGAATGAITLMRTIGCSIGIAVYGSVIAVGLSGVALPEGWDASAITPALLRGLPAAERADLVGHYSEIFAALYRVAAFLALLGFAAACLIRRPAR</sequence>
<dbReference type="PROSITE" id="PS50850">
    <property type="entry name" value="MFS"/>
    <property type="match status" value="1"/>
</dbReference>
<feature type="transmembrane region" description="Helical" evidence="5">
    <location>
        <begin position="143"/>
        <end position="162"/>
    </location>
</feature>
<feature type="transmembrane region" description="Helical" evidence="5">
    <location>
        <begin position="404"/>
        <end position="425"/>
    </location>
</feature>
<evidence type="ECO:0000259" key="6">
    <source>
        <dbReference type="PROSITE" id="PS50850"/>
    </source>
</evidence>
<feature type="transmembrane region" description="Helical" evidence="5">
    <location>
        <begin position="107"/>
        <end position="131"/>
    </location>
</feature>
<organism evidence="7 8">
    <name type="scientific">Celeribacter indicus</name>
    <dbReference type="NCBI Taxonomy" id="1208324"/>
    <lineage>
        <taxon>Bacteria</taxon>
        <taxon>Pseudomonadati</taxon>
        <taxon>Pseudomonadota</taxon>
        <taxon>Alphaproteobacteria</taxon>
        <taxon>Rhodobacterales</taxon>
        <taxon>Roseobacteraceae</taxon>
        <taxon>Celeribacter</taxon>
    </lineage>
</organism>
<dbReference type="SUPFAM" id="SSF103473">
    <property type="entry name" value="MFS general substrate transporter"/>
    <property type="match status" value="1"/>
</dbReference>
<feature type="transmembrane region" description="Helical" evidence="5">
    <location>
        <begin position="361"/>
        <end position="383"/>
    </location>
</feature>
<feature type="transmembrane region" description="Helical" evidence="5">
    <location>
        <begin position="168"/>
        <end position="188"/>
    </location>
</feature>
<dbReference type="Gene3D" id="1.20.1250.20">
    <property type="entry name" value="MFS general substrate transporter like domains"/>
    <property type="match status" value="1"/>
</dbReference>
<evidence type="ECO:0000256" key="4">
    <source>
        <dbReference type="ARBA" id="ARBA00023136"/>
    </source>
</evidence>
<keyword evidence="8" id="KW-1185">Reference proteome</keyword>
<feature type="transmembrane region" description="Helical" evidence="5">
    <location>
        <begin position="465"/>
        <end position="484"/>
    </location>
</feature>
<feature type="transmembrane region" description="Helical" evidence="5">
    <location>
        <begin position="52"/>
        <end position="70"/>
    </location>
</feature>
<keyword evidence="2 5" id="KW-0812">Transmembrane</keyword>
<keyword evidence="3 5" id="KW-1133">Transmembrane helix</keyword>
<feature type="transmembrane region" description="Helical" evidence="5">
    <location>
        <begin position="306"/>
        <end position="324"/>
    </location>
</feature>
<dbReference type="Proteomes" id="UP000031521">
    <property type="component" value="Plasmid pP73A"/>
</dbReference>
<keyword evidence="7" id="KW-0614">Plasmid</keyword>
<dbReference type="GO" id="GO:0005886">
    <property type="term" value="C:plasma membrane"/>
    <property type="evidence" value="ECO:0007669"/>
    <property type="project" value="TreeGrafter"/>
</dbReference>
<proteinExistence type="predicted"/>
<evidence type="ECO:0000256" key="1">
    <source>
        <dbReference type="ARBA" id="ARBA00004141"/>
    </source>
</evidence>
<evidence type="ECO:0000256" key="5">
    <source>
        <dbReference type="SAM" id="Phobius"/>
    </source>
</evidence>
<geneLocation type="plasmid" evidence="7 8">
    <name>pP73A</name>
</geneLocation>
<dbReference type="GO" id="GO:0022857">
    <property type="term" value="F:transmembrane transporter activity"/>
    <property type="evidence" value="ECO:0007669"/>
    <property type="project" value="InterPro"/>
</dbReference>
<feature type="transmembrane region" description="Helical" evidence="5">
    <location>
        <begin position="200"/>
        <end position="219"/>
    </location>
</feature>
<feature type="transmembrane region" description="Helical" evidence="5">
    <location>
        <begin position="225"/>
        <end position="251"/>
    </location>
</feature>